<dbReference type="AlphaFoldDB" id="A0A080YW80"/>
<evidence type="ECO:0000313" key="1">
    <source>
        <dbReference type="EMBL" id="ETO58641.1"/>
    </source>
</evidence>
<proteinExistence type="predicted"/>
<dbReference type="Proteomes" id="UP000028582">
    <property type="component" value="Unassembled WGS sequence"/>
</dbReference>
<sequence>MQTPPLGQLEVLSSLDQVPWLWMNGRGGMLNRKQLAHRMVIIKGPIWNFFFFFVSFSHAHRSAWLELKICK</sequence>
<gene>
    <name evidence="1" type="ORF">F444_22986</name>
</gene>
<reference evidence="1 2" key="1">
    <citation type="submission" date="2013-11" db="EMBL/GenBank/DDBJ databases">
        <title>The Genome Sequence of Phytophthora parasitica P1976.</title>
        <authorList>
            <consortium name="The Broad Institute Genomics Platform"/>
            <person name="Russ C."/>
            <person name="Tyler B."/>
            <person name="Panabieres F."/>
            <person name="Shan W."/>
            <person name="Tripathy S."/>
            <person name="Grunwald N."/>
            <person name="Machado M."/>
            <person name="Johnson C.S."/>
            <person name="Walker B."/>
            <person name="Young S."/>
            <person name="Zeng Q."/>
            <person name="Gargeya S."/>
            <person name="Fitzgerald M."/>
            <person name="Haas B."/>
            <person name="Abouelleil A."/>
            <person name="Allen A.W."/>
            <person name="Alvarado L."/>
            <person name="Arachchi H.M."/>
            <person name="Berlin A.M."/>
            <person name="Chapman S.B."/>
            <person name="Gainer-Dewar J."/>
            <person name="Goldberg J."/>
            <person name="Griggs A."/>
            <person name="Gujja S."/>
            <person name="Hansen M."/>
            <person name="Howarth C."/>
            <person name="Imamovic A."/>
            <person name="Ireland A."/>
            <person name="Larimer J."/>
            <person name="McCowan C."/>
            <person name="Murphy C."/>
            <person name="Pearson M."/>
            <person name="Poon T.W."/>
            <person name="Priest M."/>
            <person name="Roberts A."/>
            <person name="Saif S."/>
            <person name="Shea T."/>
            <person name="Sisk P."/>
            <person name="Sykes S."/>
            <person name="Wortman J."/>
            <person name="Nusbaum C."/>
            <person name="Birren B."/>
        </authorList>
    </citation>
    <scope>NUCLEOTIDE SEQUENCE [LARGE SCALE GENOMIC DNA]</scope>
    <source>
        <strain evidence="1 2">P1976</strain>
    </source>
</reference>
<comment type="caution">
    <text evidence="1">The sequence shown here is derived from an EMBL/GenBank/DDBJ whole genome shotgun (WGS) entry which is preliminary data.</text>
</comment>
<organism evidence="1 2">
    <name type="scientific">Phytophthora nicotianae P1976</name>
    <dbReference type="NCBI Taxonomy" id="1317066"/>
    <lineage>
        <taxon>Eukaryota</taxon>
        <taxon>Sar</taxon>
        <taxon>Stramenopiles</taxon>
        <taxon>Oomycota</taxon>
        <taxon>Peronosporomycetes</taxon>
        <taxon>Peronosporales</taxon>
        <taxon>Peronosporaceae</taxon>
        <taxon>Phytophthora</taxon>
    </lineage>
</organism>
<dbReference type="EMBL" id="ANJA01004982">
    <property type="protein sequence ID" value="ETO58641.1"/>
    <property type="molecule type" value="Genomic_DNA"/>
</dbReference>
<protein>
    <submittedName>
        <fullName evidence="1">Uncharacterized protein</fullName>
    </submittedName>
</protein>
<accession>A0A080YW80</accession>
<name>A0A080YW80_PHYNI</name>
<evidence type="ECO:0000313" key="2">
    <source>
        <dbReference type="Proteomes" id="UP000028582"/>
    </source>
</evidence>